<evidence type="ECO:0000256" key="1">
    <source>
        <dbReference type="SAM" id="MobiDB-lite"/>
    </source>
</evidence>
<accession>A0ABU6XRR7</accession>
<sequence length="58" mass="6809">MLGKFKREVKDAKARERKRREIKKMSRRDGEVKDSIRGEEEQLECARLLICGFDAAVK</sequence>
<proteinExistence type="predicted"/>
<dbReference type="Proteomes" id="UP001341840">
    <property type="component" value="Unassembled WGS sequence"/>
</dbReference>
<dbReference type="EMBL" id="JASCZI010212704">
    <property type="protein sequence ID" value="MED6200130.1"/>
    <property type="molecule type" value="Genomic_DNA"/>
</dbReference>
<keyword evidence="3" id="KW-1185">Reference proteome</keyword>
<evidence type="ECO:0000313" key="3">
    <source>
        <dbReference type="Proteomes" id="UP001341840"/>
    </source>
</evidence>
<name>A0ABU6XRR7_9FABA</name>
<gene>
    <name evidence="2" type="ORF">PIB30_082197</name>
</gene>
<feature type="region of interest" description="Disordered" evidence="1">
    <location>
        <begin position="1"/>
        <end position="33"/>
    </location>
</feature>
<organism evidence="2 3">
    <name type="scientific">Stylosanthes scabra</name>
    <dbReference type="NCBI Taxonomy" id="79078"/>
    <lineage>
        <taxon>Eukaryota</taxon>
        <taxon>Viridiplantae</taxon>
        <taxon>Streptophyta</taxon>
        <taxon>Embryophyta</taxon>
        <taxon>Tracheophyta</taxon>
        <taxon>Spermatophyta</taxon>
        <taxon>Magnoliopsida</taxon>
        <taxon>eudicotyledons</taxon>
        <taxon>Gunneridae</taxon>
        <taxon>Pentapetalae</taxon>
        <taxon>rosids</taxon>
        <taxon>fabids</taxon>
        <taxon>Fabales</taxon>
        <taxon>Fabaceae</taxon>
        <taxon>Papilionoideae</taxon>
        <taxon>50 kb inversion clade</taxon>
        <taxon>dalbergioids sensu lato</taxon>
        <taxon>Dalbergieae</taxon>
        <taxon>Pterocarpus clade</taxon>
        <taxon>Stylosanthes</taxon>
    </lineage>
</organism>
<protein>
    <submittedName>
        <fullName evidence="2">Uncharacterized protein</fullName>
    </submittedName>
</protein>
<feature type="compositionally biased region" description="Basic and acidic residues" evidence="1">
    <location>
        <begin position="23"/>
        <end position="33"/>
    </location>
</feature>
<evidence type="ECO:0000313" key="2">
    <source>
        <dbReference type="EMBL" id="MED6200130.1"/>
    </source>
</evidence>
<feature type="compositionally biased region" description="Basic and acidic residues" evidence="1">
    <location>
        <begin position="1"/>
        <end position="14"/>
    </location>
</feature>
<comment type="caution">
    <text evidence="2">The sequence shown here is derived from an EMBL/GenBank/DDBJ whole genome shotgun (WGS) entry which is preliminary data.</text>
</comment>
<reference evidence="2 3" key="1">
    <citation type="journal article" date="2023" name="Plants (Basel)">
        <title>Bridging the Gap: Combining Genomics and Transcriptomics Approaches to Understand Stylosanthes scabra, an Orphan Legume from the Brazilian Caatinga.</title>
        <authorList>
            <person name="Ferreira-Neto J.R.C."/>
            <person name="da Silva M.D."/>
            <person name="Binneck E."/>
            <person name="de Melo N.F."/>
            <person name="da Silva R.H."/>
            <person name="de Melo A.L.T.M."/>
            <person name="Pandolfi V."/>
            <person name="Bustamante F.O."/>
            <person name="Brasileiro-Vidal A.C."/>
            <person name="Benko-Iseppon A.M."/>
        </authorList>
    </citation>
    <scope>NUCLEOTIDE SEQUENCE [LARGE SCALE GENOMIC DNA]</scope>
    <source>
        <tissue evidence="2">Leaves</tissue>
    </source>
</reference>